<keyword evidence="9" id="KW-0812">Transmembrane</keyword>
<keyword evidence="6" id="KW-0378">Hydrolase</keyword>
<keyword evidence="4" id="KW-0645">Protease</keyword>
<name>A0A4Z1H4H6_9HELO</name>
<dbReference type="PROSITE" id="PS50235">
    <property type="entry name" value="USP_3"/>
    <property type="match status" value="1"/>
</dbReference>
<keyword evidence="9" id="KW-0472">Membrane</keyword>
<feature type="compositionally biased region" description="Low complexity" evidence="8">
    <location>
        <begin position="640"/>
        <end position="649"/>
    </location>
</feature>
<feature type="transmembrane region" description="Helical" evidence="9">
    <location>
        <begin position="36"/>
        <end position="57"/>
    </location>
</feature>
<comment type="similarity">
    <text evidence="2">Belongs to the peptidase C19 family.</text>
</comment>
<evidence type="ECO:0000256" key="9">
    <source>
        <dbReference type="SAM" id="Phobius"/>
    </source>
</evidence>
<evidence type="ECO:0000256" key="5">
    <source>
        <dbReference type="ARBA" id="ARBA00022786"/>
    </source>
</evidence>
<dbReference type="InterPro" id="IPR028889">
    <property type="entry name" value="USP"/>
</dbReference>
<evidence type="ECO:0000256" key="7">
    <source>
        <dbReference type="ARBA" id="ARBA00022807"/>
    </source>
</evidence>
<dbReference type="Proteomes" id="UP000297814">
    <property type="component" value="Unassembled WGS sequence"/>
</dbReference>
<dbReference type="EMBL" id="PQXK01000005">
    <property type="protein sequence ID" value="TGO42791.1"/>
    <property type="molecule type" value="Genomic_DNA"/>
</dbReference>
<evidence type="ECO:0000256" key="8">
    <source>
        <dbReference type="SAM" id="MobiDB-lite"/>
    </source>
</evidence>
<feature type="compositionally biased region" description="Basic and acidic residues" evidence="8">
    <location>
        <begin position="658"/>
        <end position="667"/>
    </location>
</feature>
<evidence type="ECO:0000313" key="11">
    <source>
        <dbReference type="EMBL" id="TGO42791.1"/>
    </source>
</evidence>
<dbReference type="GO" id="GO:0016579">
    <property type="term" value="P:protein deubiquitination"/>
    <property type="evidence" value="ECO:0007669"/>
    <property type="project" value="InterPro"/>
</dbReference>
<gene>
    <name evidence="11" type="ORF">BHYA_0005g00560</name>
</gene>
<comment type="catalytic activity">
    <reaction evidence="1">
        <text>Thiol-dependent hydrolysis of ester, thioester, amide, peptide and isopeptide bonds formed by the C-terminal Gly of ubiquitin (a 76-residue protein attached to proteins as an intracellular targeting signal).</text>
        <dbReference type="EC" id="3.4.19.12"/>
    </reaction>
</comment>
<keyword evidence="9" id="KW-1133">Transmembrane helix</keyword>
<evidence type="ECO:0000256" key="3">
    <source>
        <dbReference type="ARBA" id="ARBA00012759"/>
    </source>
</evidence>
<feature type="region of interest" description="Disordered" evidence="8">
    <location>
        <begin position="603"/>
        <end position="725"/>
    </location>
</feature>
<dbReference type="Gene3D" id="3.90.70.10">
    <property type="entry name" value="Cysteine proteinases"/>
    <property type="match status" value="1"/>
</dbReference>
<reference evidence="11 12" key="1">
    <citation type="submission" date="2017-12" db="EMBL/GenBank/DDBJ databases">
        <title>Comparative genomics of Botrytis spp.</title>
        <authorList>
            <person name="Valero-Jimenez C.A."/>
            <person name="Tapia P."/>
            <person name="Veloso J."/>
            <person name="Silva-Moreno E."/>
            <person name="Staats M."/>
            <person name="Valdes J.H."/>
            <person name="Van Kan J.A.L."/>
        </authorList>
    </citation>
    <scope>NUCLEOTIDE SEQUENCE [LARGE SCALE GENOMIC DNA]</scope>
    <source>
        <strain evidence="11 12">Bh0001</strain>
    </source>
</reference>
<accession>A0A4Z1H4H6</accession>
<dbReference type="InterPro" id="IPR001394">
    <property type="entry name" value="Peptidase_C19_UCH"/>
</dbReference>
<evidence type="ECO:0000256" key="4">
    <source>
        <dbReference type="ARBA" id="ARBA00022670"/>
    </source>
</evidence>
<keyword evidence="12" id="KW-1185">Reference proteome</keyword>
<sequence length="725" mass="80585">MNPQNGQTYDLFDRDQFTADDYHQDYTEGLYQKERIGIGTILSVSAIVIALVYQGLINLDYDLLPPSQLAWNAVVYLTPSALLDFADHYSNPLPIRNPNTMTYPRTYAQKSEMMRRLFGLDTPGGIIDSVASAGRRRLSTLPLIGGLGVVGDDETPAGLGNWDNSCYQNSILQGLASLDSLPDFLQSFQNDEALQQEGSKSEDIKMANALKELIATLKDKSNNGRRIWTPAALKNMSSWQQQDAQEYFSRLLGAIDKEYGTTTTKLGGVSGLEQLNIPKISSQQPSHTQALFPNPLTGLTATRVVCTKCGYSEGLKTTPSLCQPLIVGEGWEYNLSQLLHEGTKLEFVNGVYCERCTLQKSQHLLSTLMERLAAEPEDNRIRINTSERLRAVTEALENDDFAEKTLKDKCKIPIENWVSVTKSKQDIIARPPKSLALHLNRSTYGLDGELSKKTAAIRFPKHLDLGPYCLGSAGHNDNEDDSEEWLLAPYDSMVAGIQKKSRIQGPVYELRAVVTHSGRHDNGHYICYRRHPVSENKTDENGSKQDQWWRLSDDHVMKVSEDNVLAQGGVFMLFYDQIEPAVHLSALDPVIDTSMQDTGIEQSACGSRDETTPFIPHDAISNSTKITPLTETDDTEHPISRSSSSSNLSDVDTQFTNDENHDNKEITASEGSDGDEDTKQKIEARYTPTKAILIPQPYMRTSKSKNGRDSSEGTRENNMGGLLMV</sequence>
<dbReference type="InterPro" id="IPR018200">
    <property type="entry name" value="USP_CS"/>
</dbReference>
<dbReference type="Pfam" id="PF00443">
    <property type="entry name" value="UCH"/>
    <property type="match status" value="1"/>
</dbReference>
<evidence type="ECO:0000256" key="1">
    <source>
        <dbReference type="ARBA" id="ARBA00000707"/>
    </source>
</evidence>
<dbReference type="PANTHER" id="PTHR24006:SF888">
    <property type="entry name" value="UBIQUITIN CARBOXYL-TERMINAL HYDROLASE 30"/>
    <property type="match status" value="1"/>
</dbReference>
<organism evidence="11 12">
    <name type="scientific">Botrytis hyacinthi</name>
    <dbReference type="NCBI Taxonomy" id="278943"/>
    <lineage>
        <taxon>Eukaryota</taxon>
        <taxon>Fungi</taxon>
        <taxon>Dikarya</taxon>
        <taxon>Ascomycota</taxon>
        <taxon>Pezizomycotina</taxon>
        <taxon>Leotiomycetes</taxon>
        <taxon>Helotiales</taxon>
        <taxon>Sclerotiniaceae</taxon>
        <taxon>Botrytis</taxon>
    </lineage>
</organism>
<evidence type="ECO:0000256" key="6">
    <source>
        <dbReference type="ARBA" id="ARBA00022801"/>
    </source>
</evidence>
<comment type="caution">
    <text evidence="11">The sequence shown here is derived from an EMBL/GenBank/DDBJ whole genome shotgun (WGS) entry which is preliminary data.</text>
</comment>
<keyword evidence="5" id="KW-0833">Ubl conjugation pathway</keyword>
<keyword evidence="7" id="KW-0788">Thiol protease</keyword>
<dbReference type="EC" id="3.4.19.12" evidence="3"/>
<dbReference type="GO" id="GO:0006508">
    <property type="term" value="P:proteolysis"/>
    <property type="evidence" value="ECO:0007669"/>
    <property type="project" value="UniProtKB-KW"/>
</dbReference>
<evidence type="ECO:0000313" key="12">
    <source>
        <dbReference type="Proteomes" id="UP000297814"/>
    </source>
</evidence>
<dbReference type="AlphaFoldDB" id="A0A4Z1H4H6"/>
<feature type="domain" description="USP" evidence="10">
    <location>
        <begin position="157"/>
        <end position="578"/>
    </location>
</feature>
<feature type="compositionally biased region" description="Basic and acidic residues" evidence="8">
    <location>
        <begin position="706"/>
        <end position="715"/>
    </location>
</feature>
<protein>
    <recommendedName>
        <fullName evidence="3">ubiquitinyl hydrolase 1</fullName>
        <ecNumber evidence="3">3.4.19.12</ecNumber>
    </recommendedName>
</protein>
<dbReference type="GO" id="GO:0005634">
    <property type="term" value="C:nucleus"/>
    <property type="evidence" value="ECO:0007669"/>
    <property type="project" value="TreeGrafter"/>
</dbReference>
<feature type="compositionally biased region" description="Polar residues" evidence="8">
    <location>
        <begin position="620"/>
        <end position="630"/>
    </location>
</feature>
<dbReference type="InterPro" id="IPR050164">
    <property type="entry name" value="Peptidase_C19"/>
</dbReference>
<evidence type="ECO:0000256" key="2">
    <source>
        <dbReference type="ARBA" id="ARBA00009085"/>
    </source>
</evidence>
<dbReference type="InterPro" id="IPR038765">
    <property type="entry name" value="Papain-like_cys_pep_sf"/>
</dbReference>
<dbReference type="GO" id="GO:0004843">
    <property type="term" value="F:cysteine-type deubiquitinase activity"/>
    <property type="evidence" value="ECO:0007669"/>
    <property type="project" value="UniProtKB-EC"/>
</dbReference>
<dbReference type="SUPFAM" id="SSF54001">
    <property type="entry name" value="Cysteine proteinases"/>
    <property type="match status" value="1"/>
</dbReference>
<dbReference type="PROSITE" id="PS00973">
    <property type="entry name" value="USP_2"/>
    <property type="match status" value="1"/>
</dbReference>
<dbReference type="PANTHER" id="PTHR24006">
    <property type="entry name" value="UBIQUITIN CARBOXYL-TERMINAL HYDROLASE"/>
    <property type="match status" value="1"/>
</dbReference>
<dbReference type="GO" id="GO:0005829">
    <property type="term" value="C:cytosol"/>
    <property type="evidence" value="ECO:0007669"/>
    <property type="project" value="TreeGrafter"/>
</dbReference>
<proteinExistence type="inferred from homology"/>
<dbReference type="CDD" id="cd02662">
    <property type="entry name" value="Peptidase_C19F"/>
    <property type="match status" value="1"/>
</dbReference>
<evidence type="ECO:0000259" key="10">
    <source>
        <dbReference type="PROSITE" id="PS50235"/>
    </source>
</evidence>